<dbReference type="GO" id="GO:0022857">
    <property type="term" value="F:transmembrane transporter activity"/>
    <property type="evidence" value="ECO:0007669"/>
    <property type="project" value="InterPro"/>
</dbReference>
<evidence type="ECO:0000256" key="2">
    <source>
        <dbReference type="ARBA" id="ARBA00008821"/>
    </source>
</evidence>
<evidence type="ECO:0000256" key="4">
    <source>
        <dbReference type="ARBA" id="ARBA00022692"/>
    </source>
</evidence>
<protein>
    <recommendedName>
        <fullName evidence="10">Solute carrier family 23 member 2</fullName>
    </recommendedName>
</protein>
<feature type="transmembrane region" description="Helical" evidence="7">
    <location>
        <begin position="87"/>
        <end position="106"/>
    </location>
</feature>
<evidence type="ECO:0008006" key="10">
    <source>
        <dbReference type="Google" id="ProtNLM"/>
    </source>
</evidence>
<feature type="transmembrane region" description="Helical" evidence="7">
    <location>
        <begin position="493"/>
        <end position="516"/>
    </location>
</feature>
<sequence length="603" mass="64971">MEDHLANGQQKATKVCVDDIKTDQTNPAKDENRGVHARLDILYGVNEVPPWYLCLFLGFQQFLTAFGATFAYPVIISSAICIDGDDVGLGELISTVIFVSGFSSILQTTFGIRLPIIQSVSYSFIVPAFVVLSVNPNNCPYSNPSVNKTLLPSLGSDYHKNVWQSNLCQLQGALLVASLLSIVIGFTGLIGFLMRYIGPLTIAPTISLIALSLFQVASDKGSSHWYICFMTIALVAIFSQYLRNIAVPFPCMQNKIKIFALFPVLLAIIIAWAVCAILTATNVLPQEPEVGYKARTDIRLATLSDSQWFRFPYPGQWGVPSVSLAGVLGMSAAIFASIIESVGDYHACARLSGAPPPPGSAISRGIGMEGITCMLAGAWGTGGGNTSYSENIGAIGITKVGSRIVIQVAGIIMLLLGCLGKFGALFVTIPEPVIGGLFYIMFGMVGAVGISNLQFVDLNSTRNLFVFGLSIFFGLSVPAWVASKGIQTGRNEIADQILTVLGGTSMFVGGILAFFLDNTIPGTRAERGLIHWNKIDEGSEGDLSVYDLPLIQPFLNRWSFTKYIPVCPGFVLDKVKSKRHPIQSGEDNLGYTENGEIKVDTRI</sequence>
<keyword evidence="9" id="KW-1185">Reference proteome</keyword>
<accession>A0AAV2HGX0</accession>
<keyword evidence="4 7" id="KW-0812">Transmembrane</keyword>
<proteinExistence type="inferred from homology"/>
<name>A0AAV2HGX0_LYMST</name>
<comment type="similarity">
    <text evidence="2">Belongs to the nucleobase:cation symporter-2 (NCS2) (TC 2.A.40) family.</text>
</comment>
<keyword evidence="3" id="KW-0813">Transport</keyword>
<evidence type="ECO:0000256" key="3">
    <source>
        <dbReference type="ARBA" id="ARBA00022448"/>
    </source>
</evidence>
<dbReference type="Proteomes" id="UP001497497">
    <property type="component" value="Unassembled WGS sequence"/>
</dbReference>
<feature type="transmembrane region" description="Helical" evidence="7">
    <location>
        <begin position="173"/>
        <end position="193"/>
    </location>
</feature>
<feature type="transmembrane region" description="Helical" evidence="7">
    <location>
        <begin position="464"/>
        <end position="481"/>
    </location>
</feature>
<dbReference type="AlphaFoldDB" id="A0AAV2HGX0"/>
<evidence type="ECO:0000256" key="6">
    <source>
        <dbReference type="ARBA" id="ARBA00023136"/>
    </source>
</evidence>
<organism evidence="8 9">
    <name type="scientific">Lymnaea stagnalis</name>
    <name type="common">Great pond snail</name>
    <name type="synonym">Helix stagnalis</name>
    <dbReference type="NCBI Taxonomy" id="6523"/>
    <lineage>
        <taxon>Eukaryota</taxon>
        <taxon>Metazoa</taxon>
        <taxon>Spiralia</taxon>
        <taxon>Lophotrochozoa</taxon>
        <taxon>Mollusca</taxon>
        <taxon>Gastropoda</taxon>
        <taxon>Heterobranchia</taxon>
        <taxon>Euthyneura</taxon>
        <taxon>Panpulmonata</taxon>
        <taxon>Hygrophila</taxon>
        <taxon>Lymnaeoidea</taxon>
        <taxon>Lymnaeidae</taxon>
        <taxon>Lymnaea</taxon>
    </lineage>
</organism>
<feature type="transmembrane region" description="Helical" evidence="7">
    <location>
        <begin position="224"/>
        <end position="246"/>
    </location>
</feature>
<gene>
    <name evidence="8" type="ORF">GSLYS_00007138001</name>
</gene>
<evidence type="ECO:0000256" key="1">
    <source>
        <dbReference type="ARBA" id="ARBA00004141"/>
    </source>
</evidence>
<dbReference type="InterPro" id="IPR006042">
    <property type="entry name" value="Xan_ur_permease"/>
</dbReference>
<dbReference type="Pfam" id="PF00860">
    <property type="entry name" value="Xan_ur_permease"/>
    <property type="match status" value="1"/>
</dbReference>
<feature type="transmembrane region" description="Helical" evidence="7">
    <location>
        <begin position="50"/>
        <end position="75"/>
    </location>
</feature>
<dbReference type="InterPro" id="IPR006043">
    <property type="entry name" value="NCS2"/>
</dbReference>
<evidence type="ECO:0000313" key="9">
    <source>
        <dbReference type="Proteomes" id="UP001497497"/>
    </source>
</evidence>
<evidence type="ECO:0000256" key="5">
    <source>
        <dbReference type="ARBA" id="ARBA00022989"/>
    </source>
</evidence>
<keyword evidence="5 7" id="KW-1133">Transmembrane helix</keyword>
<dbReference type="GO" id="GO:0005886">
    <property type="term" value="C:plasma membrane"/>
    <property type="evidence" value="ECO:0007669"/>
    <property type="project" value="UniProtKB-ARBA"/>
</dbReference>
<comment type="subcellular location">
    <subcellularLocation>
        <location evidence="1">Membrane</location>
        <topology evidence="1">Multi-pass membrane protein</topology>
    </subcellularLocation>
</comment>
<feature type="transmembrane region" description="Helical" evidence="7">
    <location>
        <begin position="404"/>
        <end position="427"/>
    </location>
</feature>
<evidence type="ECO:0000313" key="8">
    <source>
        <dbReference type="EMBL" id="CAL1533120.1"/>
    </source>
</evidence>
<feature type="transmembrane region" description="Helical" evidence="7">
    <location>
        <begin position="433"/>
        <end position="452"/>
    </location>
</feature>
<keyword evidence="6 7" id="KW-0472">Membrane</keyword>
<dbReference type="EMBL" id="CAXITT010000134">
    <property type="protein sequence ID" value="CAL1533120.1"/>
    <property type="molecule type" value="Genomic_DNA"/>
</dbReference>
<reference evidence="8 9" key="1">
    <citation type="submission" date="2024-04" db="EMBL/GenBank/DDBJ databases">
        <authorList>
            <consortium name="Genoscope - CEA"/>
            <person name="William W."/>
        </authorList>
    </citation>
    <scope>NUCLEOTIDE SEQUENCE [LARGE SCALE GENOMIC DNA]</scope>
</reference>
<feature type="transmembrane region" description="Helical" evidence="7">
    <location>
        <begin position="317"/>
        <end position="339"/>
    </location>
</feature>
<evidence type="ECO:0000256" key="7">
    <source>
        <dbReference type="SAM" id="Phobius"/>
    </source>
</evidence>
<dbReference type="PANTHER" id="PTHR11119">
    <property type="entry name" value="XANTHINE-URACIL / VITAMIN C PERMEASE FAMILY MEMBER"/>
    <property type="match status" value="1"/>
</dbReference>
<feature type="transmembrane region" description="Helical" evidence="7">
    <location>
        <begin position="200"/>
        <end position="218"/>
    </location>
</feature>
<comment type="caution">
    <text evidence="8">The sequence shown here is derived from an EMBL/GenBank/DDBJ whole genome shotgun (WGS) entry which is preliminary data.</text>
</comment>
<dbReference type="PROSITE" id="PS01116">
    <property type="entry name" value="XANTH_URACIL_PERMASE"/>
    <property type="match status" value="1"/>
</dbReference>
<feature type="transmembrane region" description="Helical" evidence="7">
    <location>
        <begin position="258"/>
        <end position="280"/>
    </location>
</feature>